<evidence type="ECO:0000256" key="4">
    <source>
        <dbReference type="ARBA" id="ARBA00022840"/>
    </source>
</evidence>
<dbReference type="Proteomes" id="UP001519503">
    <property type="component" value="Unassembled WGS sequence"/>
</dbReference>
<evidence type="ECO:0000256" key="7">
    <source>
        <dbReference type="SAM" id="Phobius"/>
    </source>
</evidence>
<keyword evidence="11" id="KW-1185">Reference proteome</keyword>
<feature type="transmembrane region" description="Helical" evidence="7">
    <location>
        <begin position="172"/>
        <end position="191"/>
    </location>
</feature>
<evidence type="ECO:0000256" key="6">
    <source>
        <dbReference type="ARBA" id="ARBA00023136"/>
    </source>
</evidence>
<dbReference type="Pfam" id="PF00005">
    <property type="entry name" value="ABC_tran"/>
    <property type="match status" value="1"/>
</dbReference>
<evidence type="ECO:0000259" key="8">
    <source>
        <dbReference type="PROSITE" id="PS50893"/>
    </source>
</evidence>
<evidence type="ECO:0000256" key="5">
    <source>
        <dbReference type="ARBA" id="ARBA00022989"/>
    </source>
</evidence>
<evidence type="ECO:0000256" key="3">
    <source>
        <dbReference type="ARBA" id="ARBA00022741"/>
    </source>
</evidence>
<keyword evidence="6 7" id="KW-0472">Membrane</keyword>
<dbReference type="Gene3D" id="1.20.1560.10">
    <property type="entry name" value="ABC transporter type 1, transmembrane domain"/>
    <property type="match status" value="1"/>
</dbReference>
<dbReference type="PANTHER" id="PTHR43394">
    <property type="entry name" value="ATP-DEPENDENT PERMEASE MDL1, MITOCHONDRIAL"/>
    <property type="match status" value="1"/>
</dbReference>
<dbReference type="SMART" id="SM00382">
    <property type="entry name" value="AAA"/>
    <property type="match status" value="1"/>
</dbReference>
<dbReference type="InterPro" id="IPR039421">
    <property type="entry name" value="Type_1_exporter"/>
</dbReference>
<comment type="caution">
    <text evidence="10">The sequence shown here is derived from an EMBL/GenBank/DDBJ whole genome shotgun (WGS) entry which is preliminary data.</text>
</comment>
<dbReference type="CDD" id="cd18547">
    <property type="entry name" value="ABC_6TM_Tm288_like"/>
    <property type="match status" value="1"/>
</dbReference>
<gene>
    <name evidence="10" type="ORF">G6R30_05100</name>
</gene>
<dbReference type="RefSeq" id="WP_213822134.1">
    <property type="nucleotide sequence ID" value="NZ_JAAMFL010000008.1"/>
</dbReference>
<feature type="domain" description="ABC transmembrane type-1" evidence="9">
    <location>
        <begin position="23"/>
        <end position="319"/>
    </location>
</feature>
<protein>
    <submittedName>
        <fullName evidence="10">ABC transporter ATP-binding protein</fullName>
    </submittedName>
</protein>
<dbReference type="SUPFAM" id="SSF52540">
    <property type="entry name" value="P-loop containing nucleoside triphosphate hydrolases"/>
    <property type="match status" value="1"/>
</dbReference>
<evidence type="ECO:0000259" key="9">
    <source>
        <dbReference type="PROSITE" id="PS50929"/>
    </source>
</evidence>
<dbReference type="InterPro" id="IPR003439">
    <property type="entry name" value="ABC_transporter-like_ATP-bd"/>
</dbReference>
<dbReference type="PANTHER" id="PTHR43394:SF1">
    <property type="entry name" value="ATP-BINDING CASSETTE SUB-FAMILY B MEMBER 10, MITOCHONDRIAL"/>
    <property type="match status" value="1"/>
</dbReference>
<comment type="subcellular location">
    <subcellularLocation>
        <location evidence="1">Cell membrane</location>
        <topology evidence="1">Multi-pass membrane protein</topology>
    </subcellularLocation>
</comment>
<reference evidence="10 11" key="1">
    <citation type="submission" date="2020-02" db="EMBL/GenBank/DDBJ databases">
        <title>Fructobacillus sp. isolated from paper mulberry of Taiwan.</title>
        <authorList>
            <person name="Lin S.-T."/>
        </authorList>
    </citation>
    <scope>NUCLEOTIDE SEQUENCE [LARGE SCALE GENOMIC DNA]</scope>
    <source>
        <strain evidence="10 11">S1-1</strain>
    </source>
</reference>
<evidence type="ECO:0000256" key="2">
    <source>
        <dbReference type="ARBA" id="ARBA00022692"/>
    </source>
</evidence>
<dbReference type="InterPro" id="IPR027417">
    <property type="entry name" value="P-loop_NTPase"/>
</dbReference>
<keyword evidence="2 7" id="KW-0812">Transmembrane</keyword>
<evidence type="ECO:0000313" key="10">
    <source>
        <dbReference type="EMBL" id="MBS9337838.1"/>
    </source>
</evidence>
<dbReference type="EMBL" id="JAAMFL010000008">
    <property type="protein sequence ID" value="MBS9337838.1"/>
    <property type="molecule type" value="Genomic_DNA"/>
</dbReference>
<dbReference type="InterPro" id="IPR036640">
    <property type="entry name" value="ABC1_TM_sf"/>
</dbReference>
<keyword evidence="3" id="KW-0547">Nucleotide-binding</keyword>
<proteinExistence type="predicted"/>
<keyword evidence="4 10" id="KW-0067">ATP-binding</keyword>
<evidence type="ECO:0000313" key="11">
    <source>
        <dbReference type="Proteomes" id="UP001519503"/>
    </source>
</evidence>
<dbReference type="SUPFAM" id="SSF90123">
    <property type="entry name" value="ABC transporter transmembrane region"/>
    <property type="match status" value="1"/>
</dbReference>
<dbReference type="PROSITE" id="PS50893">
    <property type="entry name" value="ABC_TRANSPORTER_2"/>
    <property type="match status" value="1"/>
</dbReference>
<name>A0ABS5QXB0_9LACO</name>
<accession>A0ABS5QXB0</accession>
<feature type="transmembrane region" description="Helical" evidence="7">
    <location>
        <begin position="69"/>
        <end position="94"/>
    </location>
</feature>
<feature type="domain" description="ABC transporter" evidence="8">
    <location>
        <begin position="351"/>
        <end position="585"/>
    </location>
</feature>
<organism evidence="10 11">
    <name type="scientific">Fructobacillus parabroussonetiae</name>
    <dbReference type="NCBI Taxonomy" id="2713174"/>
    <lineage>
        <taxon>Bacteria</taxon>
        <taxon>Bacillati</taxon>
        <taxon>Bacillota</taxon>
        <taxon>Bacilli</taxon>
        <taxon>Lactobacillales</taxon>
        <taxon>Lactobacillaceae</taxon>
        <taxon>Fructobacillus</taxon>
    </lineage>
</organism>
<feature type="transmembrane region" description="Helical" evidence="7">
    <location>
        <begin position="251"/>
        <end position="275"/>
    </location>
</feature>
<evidence type="ECO:0000256" key="1">
    <source>
        <dbReference type="ARBA" id="ARBA00004651"/>
    </source>
</evidence>
<dbReference type="Gene3D" id="3.40.50.300">
    <property type="entry name" value="P-loop containing nucleotide triphosphate hydrolases"/>
    <property type="match status" value="1"/>
</dbReference>
<keyword evidence="5 7" id="KW-1133">Transmembrane helix</keyword>
<dbReference type="InterPro" id="IPR011527">
    <property type="entry name" value="ABC1_TM_dom"/>
</dbReference>
<dbReference type="GO" id="GO:0005524">
    <property type="term" value="F:ATP binding"/>
    <property type="evidence" value="ECO:0007669"/>
    <property type="project" value="UniProtKB-KW"/>
</dbReference>
<dbReference type="InterPro" id="IPR003593">
    <property type="entry name" value="AAA+_ATPase"/>
</dbReference>
<sequence length="590" mass="65089">MNKLKEAIAYFINYLKPYWKGLLVAAVFVLAGTYAQIKAPLYLGDAISALTKYVTAALTPGGHASLNDFYQALLAMVLFYLLSEIGLVLSGLVISRVSSDSVGQMRLGLFSNLQKKTIRYFDSHQDGKILSLFTSDLDNVFNAMNSAVFQIFSQGVLFLGIIWMMMEKSLTMALVTMALSPLAILVALLIVNKARKQIEQQQQATGDLNGYINEQLSGQAVLLAEGQQRASIDAFAPYNDKVRQASQKGQFYSGLLSPLMQGFSLLNLAIVIFFGSWLVLHNGMDKAAGLSLIVVFVTYSQQYFQPISQLTAIYNPLQLAITGANRIRDVEQKPNEVNDGKKVAGPLKDGVVLSHVDFAYQPERPILKDVSIDVKKGQMVALVGPTGSGKTTVMNLLNRFYDLTAGEITYDGTSLADFDLRSLRSRVGIVLQESVVFSKSIRDNIAYGKPDASQEEVEEAAKQANIHDFIMTLPQGYETMVTGADNLFSTGQKQLLSIARTILTNPDLLILDEATANVDTVTEEKIQRAMENVMKDRTSFVIAHRLKTILSADQIVVLKDGRVIEKGSHDQLIAQKGFYAELYYNQMVFD</sequence>
<feature type="transmembrane region" description="Helical" evidence="7">
    <location>
        <begin position="147"/>
        <end position="166"/>
    </location>
</feature>
<dbReference type="Pfam" id="PF00664">
    <property type="entry name" value="ABC_membrane"/>
    <property type="match status" value="1"/>
</dbReference>
<dbReference type="PROSITE" id="PS50929">
    <property type="entry name" value="ABC_TM1F"/>
    <property type="match status" value="1"/>
</dbReference>